<dbReference type="AlphaFoldDB" id="A0A3P7IRD1"/>
<keyword evidence="3" id="KW-1185">Reference proteome</keyword>
<dbReference type="EMBL" id="UYYB01095771">
    <property type="protein sequence ID" value="VDM75740.1"/>
    <property type="molecule type" value="Genomic_DNA"/>
</dbReference>
<dbReference type="Pfam" id="PF06728">
    <property type="entry name" value="PIG-U"/>
    <property type="match status" value="1"/>
</dbReference>
<keyword evidence="1" id="KW-0812">Transmembrane</keyword>
<gene>
    <name evidence="2" type="ORF">SVUK_LOCUS10738</name>
</gene>
<keyword evidence="1" id="KW-1133">Transmembrane helix</keyword>
<dbReference type="Proteomes" id="UP000270094">
    <property type="component" value="Unassembled WGS sequence"/>
</dbReference>
<evidence type="ECO:0000313" key="2">
    <source>
        <dbReference type="EMBL" id="VDM75740.1"/>
    </source>
</evidence>
<proteinExistence type="predicted"/>
<organism evidence="2 3">
    <name type="scientific">Strongylus vulgaris</name>
    <name type="common">Blood worm</name>
    <dbReference type="NCBI Taxonomy" id="40348"/>
    <lineage>
        <taxon>Eukaryota</taxon>
        <taxon>Metazoa</taxon>
        <taxon>Ecdysozoa</taxon>
        <taxon>Nematoda</taxon>
        <taxon>Chromadorea</taxon>
        <taxon>Rhabditida</taxon>
        <taxon>Rhabditina</taxon>
        <taxon>Rhabditomorpha</taxon>
        <taxon>Strongyloidea</taxon>
        <taxon>Strongylidae</taxon>
        <taxon>Strongylus</taxon>
    </lineage>
</organism>
<reference evidence="2 3" key="1">
    <citation type="submission" date="2018-11" db="EMBL/GenBank/DDBJ databases">
        <authorList>
            <consortium name="Pathogen Informatics"/>
        </authorList>
    </citation>
    <scope>NUCLEOTIDE SEQUENCE [LARGE SCALE GENOMIC DNA]</scope>
</reference>
<sequence>MSRRARPFYTPKYDLSNIAIGSSDVLTIAVASLPSLFCVPFKLIDSSHVFSERVTKYAPTQIFHDIKYVQTYILFVLLIYPGYRNMSSLLYCRSTVVTCIVLMPVMWHMWIVAGSGNANLYLALIHNISTTLVTPKTNFYLIQSFNLLFIYNDQQEDIRVTKVLVVEHQSAFYDSINGHRTLLGGSLSDVGRQGLVLRAPTLKQQWALEVRQ</sequence>
<evidence type="ECO:0000256" key="1">
    <source>
        <dbReference type="SAM" id="Phobius"/>
    </source>
</evidence>
<keyword evidence="1" id="KW-0472">Membrane</keyword>
<accession>A0A3P7IRD1</accession>
<dbReference type="OrthoDB" id="549017at2759"/>
<name>A0A3P7IRD1_STRVU</name>
<evidence type="ECO:0000313" key="3">
    <source>
        <dbReference type="Proteomes" id="UP000270094"/>
    </source>
</evidence>
<protein>
    <submittedName>
        <fullName evidence="2">Uncharacterized protein</fullName>
    </submittedName>
</protein>
<feature type="transmembrane region" description="Helical" evidence="1">
    <location>
        <begin position="90"/>
        <end position="110"/>
    </location>
</feature>